<keyword evidence="2 7" id="KW-1003">Cell membrane</keyword>
<dbReference type="HAMAP" id="MF_01147">
    <property type="entry name" value="Lgt"/>
    <property type="match status" value="1"/>
</dbReference>
<evidence type="ECO:0000313" key="8">
    <source>
        <dbReference type="EMBL" id="HIU98617.1"/>
    </source>
</evidence>
<dbReference type="GO" id="GO:0005886">
    <property type="term" value="C:plasma membrane"/>
    <property type="evidence" value="ECO:0007669"/>
    <property type="project" value="UniProtKB-SubCell"/>
</dbReference>
<keyword evidence="3 7" id="KW-0808">Transferase</keyword>
<sequence>MLSAIDKIAFTIGGVEVAWYGIIIVIGMIAALAIVCLECKRINLQVEDAVELFLWIIPLAVIFGRLLYVLPRPEDFFPIESWDDFVNAIAVWEGGITIIGGILGGLIGIVIFSVRMRKKCNFGNVVDLVVVPVLTGQIIGRLGNFVNQEAFGIRIDNPAFQRFPFAIYLDDPQGYEPQYADIVGDGGWFAPTFFYEMVWNFIGACIFFAIWRKNKRFPGLLGFCYFFWYFLGRLMLEQLRLDAIPVTTVACAVLSPLALVAGAAYILICLSRQSFGKVTDAAERGVLGVTELGRFDLANYSFALRAVAGSAFFRAFYGARDIAVADLSRADYIEKRRTPWKLRPEKKKRAAGASREGADK</sequence>
<dbReference type="Pfam" id="PF01790">
    <property type="entry name" value="LGT"/>
    <property type="match status" value="1"/>
</dbReference>
<comment type="similarity">
    <text evidence="1 7">Belongs to the Lgt family.</text>
</comment>
<comment type="caution">
    <text evidence="8">The sequence shown here is derived from an EMBL/GenBank/DDBJ whole genome shotgun (WGS) entry which is preliminary data.</text>
</comment>
<evidence type="ECO:0000256" key="3">
    <source>
        <dbReference type="ARBA" id="ARBA00022679"/>
    </source>
</evidence>
<feature type="binding site" evidence="7">
    <location>
        <position position="141"/>
    </location>
    <ligand>
        <name>a 1,2-diacyl-sn-glycero-3-phospho-(1'-sn-glycerol)</name>
        <dbReference type="ChEBI" id="CHEBI:64716"/>
    </ligand>
</feature>
<evidence type="ECO:0000256" key="7">
    <source>
        <dbReference type="HAMAP-Rule" id="MF_01147"/>
    </source>
</evidence>
<protein>
    <recommendedName>
        <fullName evidence="7">Phosphatidylglycerol--prolipoprotein diacylglyceryl transferase</fullName>
        <ecNumber evidence="7">2.5.1.145</ecNumber>
    </recommendedName>
</protein>
<dbReference type="PROSITE" id="PS01311">
    <property type="entry name" value="LGT"/>
    <property type="match status" value="1"/>
</dbReference>
<dbReference type="Proteomes" id="UP000886857">
    <property type="component" value="Unassembled WGS sequence"/>
</dbReference>
<feature type="transmembrane region" description="Helical" evidence="7">
    <location>
        <begin position="193"/>
        <end position="211"/>
    </location>
</feature>
<dbReference type="GO" id="GO:0042158">
    <property type="term" value="P:lipoprotein biosynthetic process"/>
    <property type="evidence" value="ECO:0007669"/>
    <property type="project" value="UniProtKB-UniRule"/>
</dbReference>
<evidence type="ECO:0000313" key="9">
    <source>
        <dbReference type="Proteomes" id="UP000886857"/>
    </source>
</evidence>
<evidence type="ECO:0000256" key="5">
    <source>
        <dbReference type="ARBA" id="ARBA00022989"/>
    </source>
</evidence>
<comment type="subcellular location">
    <subcellularLocation>
        <location evidence="7">Cell membrane</location>
        <topology evidence="7">Multi-pass membrane protein</topology>
    </subcellularLocation>
</comment>
<reference evidence="8" key="2">
    <citation type="journal article" date="2021" name="PeerJ">
        <title>Extensive microbial diversity within the chicken gut microbiome revealed by metagenomics and culture.</title>
        <authorList>
            <person name="Gilroy R."/>
            <person name="Ravi A."/>
            <person name="Getino M."/>
            <person name="Pursley I."/>
            <person name="Horton D.L."/>
            <person name="Alikhan N.F."/>
            <person name="Baker D."/>
            <person name="Gharbi K."/>
            <person name="Hall N."/>
            <person name="Watson M."/>
            <person name="Adriaenssens E.M."/>
            <person name="Foster-Nyarko E."/>
            <person name="Jarju S."/>
            <person name="Secka A."/>
            <person name="Antonio M."/>
            <person name="Oren A."/>
            <person name="Chaudhuri R.R."/>
            <person name="La Ragione R."/>
            <person name="Hildebrand F."/>
            <person name="Pallen M.J."/>
        </authorList>
    </citation>
    <scope>NUCLEOTIDE SEQUENCE</scope>
    <source>
        <strain evidence="8">10406</strain>
    </source>
</reference>
<feature type="transmembrane region" description="Helical" evidence="7">
    <location>
        <begin position="49"/>
        <end position="69"/>
    </location>
</feature>
<feature type="transmembrane region" description="Helical" evidence="7">
    <location>
        <begin position="217"/>
        <end position="236"/>
    </location>
</feature>
<evidence type="ECO:0000256" key="6">
    <source>
        <dbReference type="ARBA" id="ARBA00023136"/>
    </source>
</evidence>
<dbReference type="EMBL" id="DVOE01000030">
    <property type="protein sequence ID" value="HIU98617.1"/>
    <property type="molecule type" value="Genomic_DNA"/>
</dbReference>
<dbReference type="InterPro" id="IPR001640">
    <property type="entry name" value="Lgt"/>
</dbReference>
<proteinExistence type="inferred from homology"/>
<dbReference type="NCBIfam" id="TIGR00544">
    <property type="entry name" value="lgt"/>
    <property type="match status" value="1"/>
</dbReference>
<accession>A0A9D1N8T6</accession>
<evidence type="ECO:0000256" key="4">
    <source>
        <dbReference type="ARBA" id="ARBA00022692"/>
    </source>
</evidence>
<name>A0A9D1N8T6_9FIRM</name>
<reference evidence="8" key="1">
    <citation type="submission" date="2020-10" db="EMBL/GenBank/DDBJ databases">
        <authorList>
            <person name="Gilroy R."/>
        </authorList>
    </citation>
    <scope>NUCLEOTIDE SEQUENCE</scope>
    <source>
        <strain evidence="8">10406</strain>
    </source>
</reference>
<keyword evidence="5 7" id="KW-1133">Transmembrane helix</keyword>
<dbReference type="AlphaFoldDB" id="A0A9D1N8T6"/>
<feature type="transmembrane region" description="Helical" evidence="7">
    <location>
        <begin position="89"/>
        <end position="112"/>
    </location>
</feature>
<comment type="function">
    <text evidence="7">Catalyzes the transfer of the diacylglyceryl group from phosphatidylglycerol to the sulfhydryl group of the N-terminal cysteine of a prolipoprotein, the first step in the formation of mature lipoproteins.</text>
</comment>
<dbReference type="PANTHER" id="PTHR30589:SF0">
    <property type="entry name" value="PHOSPHATIDYLGLYCEROL--PROLIPOPROTEIN DIACYLGLYCERYL TRANSFERASE"/>
    <property type="match status" value="1"/>
</dbReference>
<comment type="pathway">
    <text evidence="7">Protein modification; lipoprotein biosynthesis (diacylglyceryl transfer).</text>
</comment>
<gene>
    <name evidence="7 8" type="primary">lgt</name>
    <name evidence="8" type="ORF">IAC73_02095</name>
</gene>
<keyword evidence="4 7" id="KW-0812">Transmembrane</keyword>
<keyword evidence="6 7" id="KW-0472">Membrane</keyword>
<evidence type="ECO:0000256" key="2">
    <source>
        <dbReference type="ARBA" id="ARBA00022475"/>
    </source>
</evidence>
<dbReference type="PANTHER" id="PTHR30589">
    <property type="entry name" value="PROLIPOPROTEIN DIACYLGLYCERYL TRANSFERASE"/>
    <property type="match status" value="1"/>
</dbReference>
<feature type="transmembrane region" description="Helical" evidence="7">
    <location>
        <begin position="17"/>
        <end position="37"/>
    </location>
</feature>
<comment type="catalytic activity">
    <reaction evidence="7">
        <text>L-cysteinyl-[prolipoprotein] + a 1,2-diacyl-sn-glycero-3-phospho-(1'-sn-glycerol) = an S-1,2-diacyl-sn-glyceryl-L-cysteinyl-[prolipoprotein] + sn-glycerol 1-phosphate + H(+)</text>
        <dbReference type="Rhea" id="RHEA:56712"/>
        <dbReference type="Rhea" id="RHEA-COMP:14679"/>
        <dbReference type="Rhea" id="RHEA-COMP:14680"/>
        <dbReference type="ChEBI" id="CHEBI:15378"/>
        <dbReference type="ChEBI" id="CHEBI:29950"/>
        <dbReference type="ChEBI" id="CHEBI:57685"/>
        <dbReference type="ChEBI" id="CHEBI:64716"/>
        <dbReference type="ChEBI" id="CHEBI:140658"/>
        <dbReference type="EC" id="2.5.1.145"/>
    </reaction>
</comment>
<dbReference type="EC" id="2.5.1.145" evidence="7"/>
<organism evidence="8 9">
    <name type="scientific">Candidatus Limadaptatus stercoripullorum</name>
    <dbReference type="NCBI Taxonomy" id="2840846"/>
    <lineage>
        <taxon>Bacteria</taxon>
        <taxon>Bacillati</taxon>
        <taxon>Bacillota</taxon>
        <taxon>Clostridia</taxon>
        <taxon>Eubacteriales</taxon>
        <taxon>Candidatus Limadaptatus</taxon>
    </lineage>
</organism>
<dbReference type="GO" id="GO:0008961">
    <property type="term" value="F:phosphatidylglycerol-prolipoprotein diacylglyceryl transferase activity"/>
    <property type="evidence" value="ECO:0007669"/>
    <property type="project" value="UniProtKB-UniRule"/>
</dbReference>
<feature type="transmembrane region" description="Helical" evidence="7">
    <location>
        <begin position="243"/>
        <end position="268"/>
    </location>
</feature>
<evidence type="ECO:0000256" key="1">
    <source>
        <dbReference type="ARBA" id="ARBA00007150"/>
    </source>
</evidence>